<evidence type="ECO:0000313" key="1">
    <source>
        <dbReference type="Proteomes" id="UP000887540"/>
    </source>
</evidence>
<accession>A0A914CHD7</accession>
<dbReference type="Proteomes" id="UP000887540">
    <property type="component" value="Unplaced"/>
</dbReference>
<dbReference type="WBParaSite" id="ACRNAN_scaffold10547.g20689.t1">
    <property type="protein sequence ID" value="ACRNAN_scaffold10547.g20689.t1"/>
    <property type="gene ID" value="ACRNAN_scaffold10547.g20689"/>
</dbReference>
<organism evidence="1 2">
    <name type="scientific">Acrobeloides nanus</name>
    <dbReference type="NCBI Taxonomy" id="290746"/>
    <lineage>
        <taxon>Eukaryota</taxon>
        <taxon>Metazoa</taxon>
        <taxon>Ecdysozoa</taxon>
        <taxon>Nematoda</taxon>
        <taxon>Chromadorea</taxon>
        <taxon>Rhabditida</taxon>
        <taxon>Tylenchina</taxon>
        <taxon>Cephalobomorpha</taxon>
        <taxon>Cephaloboidea</taxon>
        <taxon>Cephalobidae</taxon>
        <taxon>Acrobeloides</taxon>
    </lineage>
</organism>
<protein>
    <submittedName>
        <fullName evidence="2">Uncharacterized protein</fullName>
    </submittedName>
</protein>
<name>A0A914CHD7_9BILA</name>
<proteinExistence type="predicted"/>
<evidence type="ECO:0000313" key="2">
    <source>
        <dbReference type="WBParaSite" id="ACRNAN_scaffold10547.g20689.t1"/>
    </source>
</evidence>
<sequence length="101" mass="11776">MNNQTLTEFYVNISILHYENFVVLSPTLTTVIDVTMWITFEMEKPDIDPVLSWPPGPRQGVQKLSAEDLRTVTNRESIIFRADRPRQRGRRASFLDYFGLD</sequence>
<reference evidence="2" key="1">
    <citation type="submission" date="2022-11" db="UniProtKB">
        <authorList>
            <consortium name="WormBaseParasite"/>
        </authorList>
    </citation>
    <scope>IDENTIFICATION</scope>
</reference>
<keyword evidence="1" id="KW-1185">Reference proteome</keyword>
<dbReference type="AlphaFoldDB" id="A0A914CHD7"/>